<accession>A0A560EKN3</accession>
<dbReference type="Proteomes" id="UP000319859">
    <property type="component" value="Unassembled WGS sequence"/>
</dbReference>
<dbReference type="RefSeq" id="WP_145754458.1">
    <property type="nucleotide sequence ID" value="NZ_VITN01000037.1"/>
</dbReference>
<name>A0A560EKN3_9PROT</name>
<dbReference type="EMBL" id="VITN01000037">
    <property type="protein sequence ID" value="TWB09938.1"/>
    <property type="molecule type" value="Genomic_DNA"/>
</dbReference>
<dbReference type="AlphaFoldDB" id="A0A560EKN3"/>
<protein>
    <submittedName>
        <fullName evidence="2">Uncharacterized protein</fullName>
    </submittedName>
</protein>
<evidence type="ECO:0000313" key="3">
    <source>
        <dbReference type="Proteomes" id="UP000319859"/>
    </source>
</evidence>
<reference evidence="2 3" key="1">
    <citation type="submission" date="2019-06" db="EMBL/GenBank/DDBJ databases">
        <title>Genomic Encyclopedia of Type Strains, Phase IV (KMG-V): Genome sequencing to study the core and pangenomes of soil and plant-associated prokaryotes.</title>
        <authorList>
            <person name="Whitman W."/>
        </authorList>
    </citation>
    <scope>NUCLEOTIDE SEQUENCE [LARGE SCALE GENOMIC DNA]</scope>
    <source>
        <strain evidence="2 3">BR 11880</strain>
    </source>
</reference>
<feature type="region of interest" description="Disordered" evidence="1">
    <location>
        <begin position="120"/>
        <end position="144"/>
    </location>
</feature>
<dbReference type="OrthoDB" id="1488578at2"/>
<evidence type="ECO:0000256" key="1">
    <source>
        <dbReference type="SAM" id="MobiDB-lite"/>
    </source>
</evidence>
<organism evidence="2 3">
    <name type="scientific">Nitrospirillum amazonense</name>
    <dbReference type="NCBI Taxonomy" id="28077"/>
    <lineage>
        <taxon>Bacteria</taxon>
        <taxon>Pseudomonadati</taxon>
        <taxon>Pseudomonadota</taxon>
        <taxon>Alphaproteobacteria</taxon>
        <taxon>Rhodospirillales</taxon>
        <taxon>Azospirillaceae</taxon>
        <taxon>Nitrospirillum</taxon>
    </lineage>
</organism>
<proteinExistence type="predicted"/>
<gene>
    <name evidence="2" type="ORF">FBZ89_13719</name>
</gene>
<comment type="caution">
    <text evidence="2">The sequence shown here is derived from an EMBL/GenBank/DDBJ whole genome shotgun (WGS) entry which is preliminary data.</text>
</comment>
<evidence type="ECO:0000313" key="2">
    <source>
        <dbReference type="EMBL" id="TWB09938.1"/>
    </source>
</evidence>
<sequence length="144" mass="16013">MTFPPGRIEINVRIEEISTGNYIWYYNDLAGGDLSIRVPSHVGQIVFRLDVDSARQYVFDPPDIEPVGGCKDLTTHPARVRPDHVIVYDDQQNCEYVTVGKVFLNVQHVLSGLGDPVTPVKLRSTDPEVTNTGGITDPPPRRSI</sequence>